<feature type="non-terminal residue" evidence="1">
    <location>
        <position position="1"/>
    </location>
</feature>
<accession>A0ACA9PTQ0</accession>
<evidence type="ECO:0000313" key="1">
    <source>
        <dbReference type="EMBL" id="CAG8724688.1"/>
    </source>
</evidence>
<reference evidence="1" key="1">
    <citation type="submission" date="2021-06" db="EMBL/GenBank/DDBJ databases">
        <authorList>
            <person name="Kallberg Y."/>
            <person name="Tangrot J."/>
            <person name="Rosling A."/>
        </authorList>
    </citation>
    <scope>NUCLEOTIDE SEQUENCE</scope>
    <source>
        <strain evidence="1">CL356</strain>
    </source>
</reference>
<dbReference type="Proteomes" id="UP000789525">
    <property type="component" value="Unassembled WGS sequence"/>
</dbReference>
<organism evidence="1 2">
    <name type="scientific">Acaulospora colombiana</name>
    <dbReference type="NCBI Taxonomy" id="27376"/>
    <lineage>
        <taxon>Eukaryota</taxon>
        <taxon>Fungi</taxon>
        <taxon>Fungi incertae sedis</taxon>
        <taxon>Mucoromycota</taxon>
        <taxon>Glomeromycotina</taxon>
        <taxon>Glomeromycetes</taxon>
        <taxon>Diversisporales</taxon>
        <taxon>Acaulosporaceae</taxon>
        <taxon>Acaulospora</taxon>
    </lineage>
</organism>
<feature type="non-terminal residue" evidence="1">
    <location>
        <position position="273"/>
    </location>
</feature>
<protein>
    <submittedName>
        <fullName evidence="1">4180_t:CDS:1</fullName>
    </submittedName>
</protein>
<proteinExistence type="predicted"/>
<comment type="caution">
    <text evidence="1">The sequence shown here is derived from an EMBL/GenBank/DDBJ whole genome shotgun (WGS) entry which is preliminary data.</text>
</comment>
<sequence>VAFIWLDHRTKYYANYDPEYFPDIEFIPANLPDGSEFLSKHSQVYFDPGCANLGFAVAREDIREEVLDKLKISRYPPAPAAISALLSTSPNTKEKAKELLQNNSFIPVQEAGSEKWIMVKPNECYLSQERDSRSFHCKMFTFIDFGARANYFLAICGVRNLPTIDDIARMLIKKPQQFLEVSGGPSEFKQELKKIAVHSHEISDETKSLMAKAPILISEKKVARSTGSSQGPEGSTMSYNLLPPDHILIVDHPNMYDQFCDIIDPAPQEDILE</sequence>
<keyword evidence="2" id="KW-1185">Reference proteome</keyword>
<dbReference type="EMBL" id="CAJVPT010040154">
    <property type="protein sequence ID" value="CAG8724688.1"/>
    <property type="molecule type" value="Genomic_DNA"/>
</dbReference>
<gene>
    <name evidence="1" type="ORF">ACOLOM_LOCUS11303</name>
</gene>
<name>A0ACA9PTQ0_9GLOM</name>
<evidence type="ECO:0000313" key="2">
    <source>
        <dbReference type="Proteomes" id="UP000789525"/>
    </source>
</evidence>